<keyword evidence="1" id="KW-0472">Membrane</keyword>
<dbReference type="Ensembl" id="ENSSRHT00000054522.1">
    <property type="protein sequence ID" value="ENSSRHP00000053035.1"/>
    <property type="gene ID" value="ENSSRHG00000026685.1"/>
</dbReference>
<reference evidence="2" key="1">
    <citation type="submission" date="2025-08" db="UniProtKB">
        <authorList>
            <consortium name="Ensembl"/>
        </authorList>
    </citation>
    <scope>IDENTIFICATION</scope>
</reference>
<dbReference type="Proteomes" id="UP000472270">
    <property type="component" value="Unassembled WGS sequence"/>
</dbReference>
<dbReference type="GO" id="GO:1990879">
    <property type="term" value="C:CST complex"/>
    <property type="evidence" value="ECO:0007669"/>
    <property type="project" value="InterPro"/>
</dbReference>
<dbReference type="InterPro" id="IPR012340">
    <property type="entry name" value="NA-bd_OB-fold"/>
</dbReference>
<dbReference type="Pfam" id="PF15490">
    <property type="entry name" value="Ten1_2"/>
    <property type="match status" value="1"/>
</dbReference>
<name>A0A673JRX4_9TELE</name>
<dbReference type="PANTHER" id="PTHR33905:SF1">
    <property type="entry name" value="CST COMPLEX SUBUNIT TEN1"/>
    <property type="match status" value="1"/>
</dbReference>
<accession>A0A673JRX4</accession>
<organism evidence="2 3">
    <name type="scientific">Sinocyclocheilus rhinocerous</name>
    <dbReference type="NCBI Taxonomy" id="307959"/>
    <lineage>
        <taxon>Eukaryota</taxon>
        <taxon>Metazoa</taxon>
        <taxon>Chordata</taxon>
        <taxon>Craniata</taxon>
        <taxon>Vertebrata</taxon>
        <taxon>Euteleostomi</taxon>
        <taxon>Actinopterygii</taxon>
        <taxon>Neopterygii</taxon>
        <taxon>Teleostei</taxon>
        <taxon>Ostariophysi</taxon>
        <taxon>Cypriniformes</taxon>
        <taxon>Cyprinidae</taxon>
        <taxon>Cyprininae</taxon>
        <taxon>Sinocyclocheilus</taxon>
    </lineage>
</organism>
<evidence type="ECO:0000313" key="3">
    <source>
        <dbReference type="Proteomes" id="UP000472270"/>
    </source>
</evidence>
<feature type="transmembrane region" description="Helical" evidence="1">
    <location>
        <begin position="20"/>
        <end position="41"/>
    </location>
</feature>
<gene>
    <name evidence="2" type="primary">ten1</name>
</gene>
<dbReference type="InterPro" id="IPR029146">
    <property type="entry name" value="Ten1_animal_plant"/>
</dbReference>
<dbReference type="GO" id="GO:0032211">
    <property type="term" value="P:negative regulation of telomere maintenance via telomerase"/>
    <property type="evidence" value="ECO:0007669"/>
    <property type="project" value="TreeGrafter"/>
</dbReference>
<reference evidence="2" key="2">
    <citation type="submission" date="2025-09" db="UniProtKB">
        <authorList>
            <consortium name="Ensembl"/>
        </authorList>
    </citation>
    <scope>IDENTIFICATION</scope>
</reference>
<dbReference type="PANTHER" id="PTHR33905">
    <property type="entry name" value="CST COMPLEX SUBUNIT TEN1"/>
    <property type="match status" value="1"/>
</dbReference>
<evidence type="ECO:0000313" key="2">
    <source>
        <dbReference type="Ensembl" id="ENSSRHP00000053035.1"/>
    </source>
</evidence>
<keyword evidence="1" id="KW-0812">Transmembrane</keyword>
<dbReference type="GO" id="GO:0003697">
    <property type="term" value="F:single-stranded DNA binding"/>
    <property type="evidence" value="ECO:0007669"/>
    <property type="project" value="InterPro"/>
</dbReference>
<dbReference type="AlphaFoldDB" id="A0A673JRX4"/>
<evidence type="ECO:0008006" key="4">
    <source>
        <dbReference type="Google" id="ProtNLM"/>
    </source>
</evidence>
<proteinExistence type="predicted"/>
<sequence>KKLVFLVSCFPSLIPDIPLVPLFPVFIAKSFPFVVVILISYKPEGSKAVLSGQQSSAQCHVSVQTTLVEPFQPTLGAQYFVLGEIEKTDGLTGVILHARALSNVDGVDLTLMQKAIREQRCFFKKRIPEINEQAPHCEPSYVKNL</sequence>
<keyword evidence="1" id="KW-1133">Transmembrane helix</keyword>
<keyword evidence="3" id="KW-1185">Reference proteome</keyword>
<dbReference type="Gene3D" id="2.40.50.140">
    <property type="entry name" value="Nucleic acid-binding proteins"/>
    <property type="match status" value="1"/>
</dbReference>
<protein>
    <recommendedName>
        <fullName evidence="4">TEN1 subunit of CST complex</fullName>
    </recommendedName>
</protein>
<dbReference type="GO" id="GO:0010521">
    <property type="term" value="F:telomerase inhibitor activity"/>
    <property type="evidence" value="ECO:0007669"/>
    <property type="project" value="TreeGrafter"/>
</dbReference>
<evidence type="ECO:0000256" key="1">
    <source>
        <dbReference type="SAM" id="Phobius"/>
    </source>
</evidence>
<dbReference type="GO" id="GO:0042162">
    <property type="term" value="F:telomeric DNA binding"/>
    <property type="evidence" value="ECO:0007669"/>
    <property type="project" value="TreeGrafter"/>
</dbReference>